<organism evidence="1 2">
    <name type="scientific">Pseudomonas deceptionensis</name>
    <dbReference type="NCBI Taxonomy" id="882211"/>
    <lineage>
        <taxon>Bacteria</taxon>
        <taxon>Pseudomonadati</taxon>
        <taxon>Pseudomonadota</taxon>
        <taxon>Gammaproteobacteria</taxon>
        <taxon>Pseudomonadales</taxon>
        <taxon>Pseudomonadaceae</taxon>
        <taxon>Pseudomonas</taxon>
    </lineage>
</organism>
<dbReference type="AlphaFoldDB" id="A0A0J6G7P3"/>
<dbReference type="Pfam" id="PF06564">
    <property type="entry name" value="CBP_BcsQ"/>
    <property type="match status" value="1"/>
</dbReference>
<sequence length="244" mass="26783">MIAMSLRGVRGGVGTSSTLAALGYALHELGQKVLLVDMCPENSLGLHFNLDLAPQEGWARATLDQQPWHEHAWSVEPGLCVLPYGQLQPAEYNQLDTLLLEQPQLWSQRQAALGNAFDWVLFDLPQRLPGHVANPHCNLAIMVLNADAACHVLLQPQLAQTPLFLINRYDAASQLQRDLVLIWQHRYAHALVPLSLHADEAMGEALARSEPAGRYSPGSLIAHDIISLASWCLLRGSRKGGMNG</sequence>
<comment type="caution">
    <text evidence="1">The sequence shown here is derived from an EMBL/GenBank/DDBJ whole genome shotgun (WGS) entry which is preliminary data.</text>
</comment>
<dbReference type="EMBL" id="FNUD01000002">
    <property type="protein sequence ID" value="SEE98299.1"/>
    <property type="molecule type" value="Genomic_DNA"/>
</dbReference>
<dbReference type="InterPro" id="IPR027417">
    <property type="entry name" value="P-loop_NTPase"/>
</dbReference>
<dbReference type="RefSeq" id="WP_048361763.1">
    <property type="nucleotide sequence ID" value="NZ_FNUD01000002.1"/>
</dbReference>
<dbReference type="OrthoDB" id="5288747at2"/>
<dbReference type="Proteomes" id="UP000183613">
    <property type="component" value="Unassembled WGS sequence"/>
</dbReference>
<proteinExistence type="predicted"/>
<keyword evidence="2" id="KW-1185">Reference proteome</keyword>
<reference evidence="1" key="1">
    <citation type="submission" date="2016-10" db="EMBL/GenBank/DDBJ databases">
        <authorList>
            <person name="Varghese N."/>
            <person name="Submissions S."/>
        </authorList>
    </citation>
    <scope>NUCLEOTIDE SEQUENCE [LARGE SCALE GENOMIC DNA]</scope>
    <source>
        <strain evidence="1">LMG 25555</strain>
    </source>
</reference>
<dbReference type="SUPFAM" id="SSF52540">
    <property type="entry name" value="P-loop containing nucleoside triphosphate hydrolases"/>
    <property type="match status" value="1"/>
</dbReference>
<gene>
    <name evidence="1" type="ORF">SAMN04489800_3327</name>
</gene>
<dbReference type="InterPro" id="IPR017746">
    <property type="entry name" value="Cellulose_synthase_operon_BcsQ"/>
</dbReference>
<dbReference type="PATRIC" id="fig|882211.3.peg.4174"/>
<name>A0A0J6G7P3_PSEDM</name>
<dbReference type="Gene3D" id="3.40.50.300">
    <property type="entry name" value="P-loop containing nucleotide triphosphate hydrolases"/>
    <property type="match status" value="1"/>
</dbReference>
<evidence type="ECO:0000313" key="2">
    <source>
        <dbReference type="Proteomes" id="UP000183613"/>
    </source>
</evidence>
<evidence type="ECO:0000313" key="1">
    <source>
        <dbReference type="EMBL" id="SEE98299.1"/>
    </source>
</evidence>
<dbReference type="NCBIfam" id="TIGR03371">
    <property type="entry name" value="cellulose_yhjQ"/>
    <property type="match status" value="1"/>
</dbReference>
<accession>A0A0J6G7P3</accession>
<protein>
    <submittedName>
        <fullName evidence="1">Cellulose synthase operon protein YhjQ</fullName>
    </submittedName>
</protein>